<dbReference type="AlphaFoldDB" id="A0A433Q3P0"/>
<organism evidence="1 2">
    <name type="scientific">Jimgerdemannia flammicorona</name>
    <dbReference type="NCBI Taxonomy" id="994334"/>
    <lineage>
        <taxon>Eukaryota</taxon>
        <taxon>Fungi</taxon>
        <taxon>Fungi incertae sedis</taxon>
        <taxon>Mucoromycota</taxon>
        <taxon>Mucoromycotina</taxon>
        <taxon>Endogonomycetes</taxon>
        <taxon>Endogonales</taxon>
        <taxon>Endogonaceae</taxon>
        <taxon>Jimgerdemannia</taxon>
    </lineage>
</organism>
<protein>
    <submittedName>
        <fullName evidence="1">Uncharacterized protein</fullName>
    </submittedName>
</protein>
<comment type="caution">
    <text evidence="1">The sequence shown here is derived from an EMBL/GenBank/DDBJ whole genome shotgun (WGS) entry which is preliminary data.</text>
</comment>
<dbReference type="Proteomes" id="UP000274822">
    <property type="component" value="Unassembled WGS sequence"/>
</dbReference>
<evidence type="ECO:0000313" key="2">
    <source>
        <dbReference type="Proteomes" id="UP000274822"/>
    </source>
</evidence>
<name>A0A433Q3P0_9FUNG</name>
<sequence length="59" mass="6910">MKQIRRGTRLNQHHRNFLVCLPIIPVSYTTGRDLSDSQYRKSAGWARSRVIKSHSKQVM</sequence>
<keyword evidence="2" id="KW-1185">Reference proteome</keyword>
<dbReference type="EMBL" id="RBNJ01016156">
    <property type="protein sequence ID" value="RUS24396.1"/>
    <property type="molecule type" value="Genomic_DNA"/>
</dbReference>
<proteinExistence type="predicted"/>
<accession>A0A433Q3P0</accession>
<reference evidence="1 2" key="1">
    <citation type="journal article" date="2018" name="New Phytol.">
        <title>Phylogenomics of Endogonaceae and evolution of mycorrhizas within Mucoromycota.</title>
        <authorList>
            <person name="Chang Y."/>
            <person name="Desiro A."/>
            <person name="Na H."/>
            <person name="Sandor L."/>
            <person name="Lipzen A."/>
            <person name="Clum A."/>
            <person name="Barry K."/>
            <person name="Grigoriev I.V."/>
            <person name="Martin F.M."/>
            <person name="Stajich J.E."/>
            <person name="Smith M.E."/>
            <person name="Bonito G."/>
            <person name="Spatafora J.W."/>
        </authorList>
    </citation>
    <scope>NUCLEOTIDE SEQUENCE [LARGE SCALE GENOMIC DNA]</scope>
    <source>
        <strain evidence="1 2">AD002</strain>
    </source>
</reference>
<evidence type="ECO:0000313" key="1">
    <source>
        <dbReference type="EMBL" id="RUS24396.1"/>
    </source>
</evidence>
<gene>
    <name evidence="1" type="ORF">BC938DRAFT_473638</name>
</gene>